<keyword evidence="1" id="KW-1133">Transmembrane helix</keyword>
<organism evidence="2 3">
    <name type="scientific">Tetrahymena thermophila (strain SB210)</name>
    <dbReference type="NCBI Taxonomy" id="312017"/>
    <lineage>
        <taxon>Eukaryota</taxon>
        <taxon>Sar</taxon>
        <taxon>Alveolata</taxon>
        <taxon>Ciliophora</taxon>
        <taxon>Intramacronucleata</taxon>
        <taxon>Oligohymenophorea</taxon>
        <taxon>Hymenostomatida</taxon>
        <taxon>Tetrahymenina</taxon>
        <taxon>Tetrahymenidae</taxon>
        <taxon>Tetrahymena</taxon>
    </lineage>
</organism>
<protein>
    <submittedName>
        <fullName evidence="2">Transmembrane protein, putative</fullName>
    </submittedName>
</protein>
<evidence type="ECO:0000313" key="2">
    <source>
        <dbReference type="EMBL" id="EWS75861.1"/>
    </source>
</evidence>
<feature type="transmembrane region" description="Helical" evidence="1">
    <location>
        <begin position="29"/>
        <end position="47"/>
    </location>
</feature>
<dbReference type="KEGG" id="tet:TTHERM_001050373"/>
<name>W7XJR6_TETTS</name>
<keyword evidence="1" id="KW-0472">Membrane</keyword>
<accession>W7XJR6</accession>
<keyword evidence="1 2" id="KW-0812">Transmembrane</keyword>
<evidence type="ECO:0000256" key="1">
    <source>
        <dbReference type="SAM" id="Phobius"/>
    </source>
</evidence>
<dbReference type="InParanoid" id="W7XJR6"/>
<dbReference type="RefSeq" id="XP_012651596.1">
    <property type="nucleotide sequence ID" value="XM_012796142.1"/>
</dbReference>
<gene>
    <name evidence="2" type="ORF">TTHERM_001050373</name>
</gene>
<evidence type="ECO:0000313" key="3">
    <source>
        <dbReference type="Proteomes" id="UP000009168"/>
    </source>
</evidence>
<reference evidence="3" key="1">
    <citation type="journal article" date="2006" name="PLoS Biol.">
        <title>Macronuclear genome sequence of the ciliate Tetrahymena thermophila, a model eukaryote.</title>
        <authorList>
            <person name="Eisen J.A."/>
            <person name="Coyne R.S."/>
            <person name="Wu M."/>
            <person name="Wu D."/>
            <person name="Thiagarajan M."/>
            <person name="Wortman J.R."/>
            <person name="Badger J.H."/>
            <person name="Ren Q."/>
            <person name="Amedeo P."/>
            <person name="Jones K.M."/>
            <person name="Tallon L.J."/>
            <person name="Delcher A.L."/>
            <person name="Salzberg S.L."/>
            <person name="Silva J.C."/>
            <person name="Haas B.J."/>
            <person name="Majoros W.H."/>
            <person name="Farzad M."/>
            <person name="Carlton J.M."/>
            <person name="Smith R.K. Jr."/>
            <person name="Garg J."/>
            <person name="Pearlman R.E."/>
            <person name="Karrer K.M."/>
            <person name="Sun L."/>
            <person name="Manning G."/>
            <person name="Elde N.C."/>
            <person name="Turkewitz A.P."/>
            <person name="Asai D.J."/>
            <person name="Wilkes D.E."/>
            <person name="Wang Y."/>
            <person name="Cai H."/>
            <person name="Collins K."/>
            <person name="Stewart B.A."/>
            <person name="Lee S.R."/>
            <person name="Wilamowska K."/>
            <person name="Weinberg Z."/>
            <person name="Ruzzo W.L."/>
            <person name="Wloga D."/>
            <person name="Gaertig J."/>
            <person name="Frankel J."/>
            <person name="Tsao C.-C."/>
            <person name="Gorovsky M.A."/>
            <person name="Keeling P.J."/>
            <person name="Waller R.F."/>
            <person name="Patron N.J."/>
            <person name="Cherry J.M."/>
            <person name="Stover N.A."/>
            <person name="Krieger C.J."/>
            <person name="del Toro C."/>
            <person name="Ryder H.F."/>
            <person name="Williamson S.C."/>
            <person name="Barbeau R.A."/>
            <person name="Hamilton E.P."/>
            <person name="Orias E."/>
        </authorList>
    </citation>
    <scope>NUCLEOTIDE SEQUENCE [LARGE SCALE GENOMIC DNA]</scope>
    <source>
        <strain evidence="3">SB210</strain>
    </source>
</reference>
<dbReference type="EMBL" id="GG662806">
    <property type="protein sequence ID" value="EWS75861.1"/>
    <property type="molecule type" value="Genomic_DNA"/>
</dbReference>
<dbReference type="GeneID" id="24441553"/>
<dbReference type="Proteomes" id="UP000009168">
    <property type="component" value="Unassembled WGS sequence"/>
</dbReference>
<sequence length="197" mass="23481">MTGMTDSVVCVIQKFQQYKQIKLTYHQILYLRCILSAFLCASISIQFNRQQNWNFLNIEEKICNYSQLEGKKERKNMKQQDQIIIKVKVANKIMSQISRERNKKKIKKEIFCFKLVFIIKNATVQNKKTLFTPGQVTNLRDQCNLLEQNLSMKHLHCQFYCYFLSIKEKICSQLVNQKEKMKKKYGFIRLINNKSKS</sequence>
<proteinExistence type="predicted"/>
<dbReference type="AlphaFoldDB" id="W7XJR6"/>
<keyword evidence="3" id="KW-1185">Reference proteome</keyword>